<organism evidence="1 2">
    <name type="scientific">Mauremys mutica</name>
    <name type="common">yellowpond turtle</name>
    <dbReference type="NCBI Taxonomy" id="74926"/>
    <lineage>
        <taxon>Eukaryota</taxon>
        <taxon>Metazoa</taxon>
        <taxon>Chordata</taxon>
        <taxon>Craniata</taxon>
        <taxon>Vertebrata</taxon>
        <taxon>Euteleostomi</taxon>
        <taxon>Archelosauria</taxon>
        <taxon>Testudinata</taxon>
        <taxon>Testudines</taxon>
        <taxon>Cryptodira</taxon>
        <taxon>Durocryptodira</taxon>
        <taxon>Testudinoidea</taxon>
        <taxon>Geoemydidae</taxon>
        <taxon>Geoemydinae</taxon>
        <taxon>Mauremys</taxon>
    </lineage>
</organism>
<gene>
    <name evidence="1" type="ORF">KIL84_004474</name>
</gene>
<protein>
    <submittedName>
        <fullName evidence="1">Uncharacterized protein</fullName>
    </submittedName>
</protein>
<evidence type="ECO:0000313" key="2">
    <source>
        <dbReference type="Proteomes" id="UP000827986"/>
    </source>
</evidence>
<proteinExistence type="predicted"/>
<keyword evidence="2" id="KW-1185">Reference proteome</keyword>
<dbReference type="AlphaFoldDB" id="A0A9D4B023"/>
<reference evidence="1" key="1">
    <citation type="submission" date="2021-09" db="EMBL/GenBank/DDBJ databases">
        <title>The genome of Mauremys mutica provides insights into the evolution of semi-aquatic lifestyle.</title>
        <authorList>
            <person name="Gong S."/>
            <person name="Gao Y."/>
        </authorList>
    </citation>
    <scope>NUCLEOTIDE SEQUENCE</scope>
    <source>
        <strain evidence="1">MM-2020</strain>
        <tissue evidence="1">Muscle</tissue>
    </source>
</reference>
<dbReference type="Proteomes" id="UP000827986">
    <property type="component" value="Unassembled WGS sequence"/>
</dbReference>
<accession>A0A9D4B023</accession>
<sequence>MGVGANGASAQGRDVAFLQCHTIFFSSTSGGISEDAGAGLAKLRAFLQEGSGEQRQSPQLRAALLLRFPFGEKDKQGFLCVSLVPFCNTQPGARGGDSAVAPQQLGVCEELQVVQEKQRLGWVGQGVCERQH</sequence>
<dbReference type="EMBL" id="JAHDVG010000466">
    <property type="protein sequence ID" value="KAH1182982.1"/>
    <property type="molecule type" value="Genomic_DNA"/>
</dbReference>
<name>A0A9D4B023_9SAUR</name>
<comment type="caution">
    <text evidence="1">The sequence shown here is derived from an EMBL/GenBank/DDBJ whole genome shotgun (WGS) entry which is preliminary data.</text>
</comment>
<evidence type="ECO:0000313" key="1">
    <source>
        <dbReference type="EMBL" id="KAH1182982.1"/>
    </source>
</evidence>